<evidence type="ECO:0008006" key="4">
    <source>
        <dbReference type="Google" id="ProtNLM"/>
    </source>
</evidence>
<organism evidence="2 3">
    <name type="scientific">Planktothrix tepida PCC 9214</name>
    <dbReference type="NCBI Taxonomy" id="671072"/>
    <lineage>
        <taxon>Bacteria</taxon>
        <taxon>Bacillati</taxon>
        <taxon>Cyanobacteriota</taxon>
        <taxon>Cyanophyceae</taxon>
        <taxon>Oscillatoriophycideae</taxon>
        <taxon>Oscillatoriales</taxon>
        <taxon>Microcoleaceae</taxon>
        <taxon>Planktothrix</taxon>
    </lineage>
</organism>
<dbReference type="Proteomes" id="UP000184315">
    <property type="component" value="Unassembled WGS sequence"/>
</dbReference>
<keyword evidence="3" id="KW-1185">Reference proteome</keyword>
<evidence type="ECO:0000313" key="2">
    <source>
        <dbReference type="EMBL" id="CUR33371.1"/>
    </source>
</evidence>
<keyword evidence="1" id="KW-0732">Signal</keyword>
<dbReference type="EMBL" id="CZDF01000157">
    <property type="protein sequence ID" value="CUR33371.1"/>
    <property type="molecule type" value="Genomic_DNA"/>
</dbReference>
<feature type="signal peptide" evidence="1">
    <location>
        <begin position="1"/>
        <end position="24"/>
    </location>
</feature>
<evidence type="ECO:0000256" key="1">
    <source>
        <dbReference type="SAM" id="SignalP"/>
    </source>
</evidence>
<proteinExistence type="predicted"/>
<feature type="chain" id="PRO_5012904696" description="Secreted protein" evidence="1">
    <location>
        <begin position="25"/>
        <end position="74"/>
    </location>
</feature>
<accession>A0A1J1LLM6</accession>
<sequence length="74" mass="8185">MLHKSLLILTVTLSSMITSTPAKASEFIRSSFSVESPCPILNTTSQQQLLPSLCRQAREEGQEIIQDTGRPPRD</sequence>
<protein>
    <recommendedName>
        <fullName evidence="4">Secreted protein</fullName>
    </recommendedName>
</protein>
<gene>
    <name evidence="2" type="ORF">PL9214510040</name>
</gene>
<name>A0A1J1LLM6_9CYAN</name>
<evidence type="ECO:0000313" key="3">
    <source>
        <dbReference type="Proteomes" id="UP000184315"/>
    </source>
</evidence>
<reference evidence="3" key="1">
    <citation type="submission" date="2015-10" db="EMBL/GenBank/DDBJ databases">
        <authorList>
            <person name="Regsiter A."/>
            <person name="william w."/>
        </authorList>
    </citation>
    <scope>NUCLEOTIDE SEQUENCE [LARGE SCALE GENOMIC DNA]</scope>
</reference>
<dbReference type="AlphaFoldDB" id="A0A1J1LLM6"/>